<reference evidence="1 2" key="1">
    <citation type="journal article" date="2011" name="Genome Biol.">
        <title>Comparative genome sequence analysis underscores mycoparasitism as the ancestral life style of Trichoderma.</title>
        <authorList>
            <person name="Kubicek C.P."/>
            <person name="Herrera-Estrella A."/>
            <person name="Seidl-Seiboth V."/>
            <person name="Martinez D.A."/>
            <person name="Druzhinina I.S."/>
            <person name="Thon M."/>
            <person name="Zeilinger S."/>
            <person name="Casas-Flores S."/>
            <person name="Horwitz B.A."/>
            <person name="Mukherjee P.K."/>
            <person name="Mukherjee M."/>
            <person name="Kredics L."/>
            <person name="Alcaraz L.D."/>
            <person name="Aerts A."/>
            <person name="Antal Z."/>
            <person name="Atanasova L."/>
            <person name="Cervantes-Badillo M.G."/>
            <person name="Challacombe J."/>
            <person name="Chertkov O."/>
            <person name="McCluskey K."/>
            <person name="Coulpier F."/>
            <person name="Deshpande N."/>
            <person name="von Doehren H."/>
            <person name="Ebbole D.J."/>
            <person name="Esquivel-Naranjo E.U."/>
            <person name="Fekete E."/>
            <person name="Flipphi M."/>
            <person name="Glaser F."/>
            <person name="Gomez-Rodriguez E.Y."/>
            <person name="Gruber S."/>
            <person name="Han C."/>
            <person name="Henrissat B."/>
            <person name="Hermosa R."/>
            <person name="Hernandez-Onate M."/>
            <person name="Karaffa L."/>
            <person name="Kosti I."/>
            <person name="Le Crom S."/>
            <person name="Lindquist E."/>
            <person name="Lucas S."/>
            <person name="Luebeck M."/>
            <person name="Luebeck P.S."/>
            <person name="Margeot A."/>
            <person name="Metz B."/>
            <person name="Misra M."/>
            <person name="Nevalainen H."/>
            <person name="Omann M."/>
            <person name="Packer N."/>
            <person name="Perrone G."/>
            <person name="Uresti-Rivera E.E."/>
            <person name="Salamov A."/>
            <person name="Schmoll M."/>
            <person name="Seiboth B."/>
            <person name="Shapiro H."/>
            <person name="Sukno S."/>
            <person name="Tamayo-Ramos J.A."/>
            <person name="Tisch D."/>
            <person name="Wiest A."/>
            <person name="Wilkinson H.H."/>
            <person name="Zhang M."/>
            <person name="Coutinho P.M."/>
            <person name="Kenerley C.M."/>
            <person name="Monte E."/>
            <person name="Baker S.E."/>
            <person name="Grigoriev I.V."/>
        </authorList>
    </citation>
    <scope>NUCLEOTIDE SEQUENCE [LARGE SCALE GENOMIC DNA]</scope>
    <source>
        <strain evidence="2">ATCC 20476 / IMI 206040</strain>
    </source>
</reference>
<keyword evidence="2" id="KW-1185">Reference proteome</keyword>
<accession>G9NPV2</accession>
<dbReference type="AlphaFoldDB" id="G9NPV2"/>
<organism evidence="1 2">
    <name type="scientific">Hypocrea atroviridis (strain ATCC 20476 / IMI 206040)</name>
    <name type="common">Trichoderma atroviride</name>
    <dbReference type="NCBI Taxonomy" id="452589"/>
    <lineage>
        <taxon>Eukaryota</taxon>
        <taxon>Fungi</taxon>
        <taxon>Dikarya</taxon>
        <taxon>Ascomycota</taxon>
        <taxon>Pezizomycotina</taxon>
        <taxon>Sordariomycetes</taxon>
        <taxon>Hypocreomycetidae</taxon>
        <taxon>Hypocreales</taxon>
        <taxon>Hypocreaceae</taxon>
        <taxon>Trichoderma</taxon>
    </lineage>
</organism>
<dbReference type="Proteomes" id="UP000005426">
    <property type="component" value="Unassembled WGS sequence"/>
</dbReference>
<evidence type="ECO:0000313" key="1">
    <source>
        <dbReference type="EMBL" id="EHK47105.1"/>
    </source>
</evidence>
<gene>
    <name evidence="1" type="ORF">TRIATDRAFT_298888</name>
</gene>
<comment type="caution">
    <text evidence="1">The sequence shown here is derived from an EMBL/GenBank/DDBJ whole genome shotgun (WGS) entry which is preliminary data.</text>
</comment>
<dbReference type="HOGENOM" id="CLU_2904470_0_0_1"/>
<proteinExistence type="predicted"/>
<name>G9NPV2_HYPAI</name>
<protein>
    <submittedName>
        <fullName evidence="1">Uncharacterized protein</fullName>
    </submittedName>
</protein>
<dbReference type="EMBL" id="ABDG02000021">
    <property type="protein sequence ID" value="EHK47105.1"/>
    <property type="molecule type" value="Genomic_DNA"/>
</dbReference>
<evidence type="ECO:0000313" key="2">
    <source>
        <dbReference type="Proteomes" id="UP000005426"/>
    </source>
</evidence>
<sequence length="62" mass="7185">MFGLAQQSLWLHRRRYYEYHGSKRWILALRPQSFGSANAGMVSTAAQMSPIEEGWNSLPWSK</sequence>